<dbReference type="PANTHER" id="PTHR30246">
    <property type="entry name" value="2-KETO-3-DEOXY-6-PHOSPHOGLUCONATE ALDOLASE"/>
    <property type="match status" value="1"/>
</dbReference>
<name>A0A094PZD7_9ZZZZ</name>
<dbReference type="SUPFAM" id="SSF51569">
    <property type="entry name" value="Aldolase"/>
    <property type="match status" value="1"/>
</dbReference>
<dbReference type="NCBIfam" id="TIGR01182">
    <property type="entry name" value="eda"/>
    <property type="match status" value="1"/>
</dbReference>
<protein>
    <recommendedName>
        <fullName evidence="5">2-dehydro-3-deoxy-phosphogluconate aldolase</fullName>
        <ecNumber evidence="5">4.1.2.14</ecNumber>
    </recommendedName>
</protein>
<dbReference type="InterPro" id="IPR000887">
    <property type="entry name" value="Aldlse_KDPG_KHG"/>
</dbReference>
<dbReference type="InterPro" id="IPR013785">
    <property type="entry name" value="Aldolase_TIM"/>
</dbReference>
<comment type="catalytic activity">
    <reaction evidence="1">
        <text>2-dehydro-3-deoxy-6-phospho-D-gluconate = D-glyceraldehyde 3-phosphate + pyruvate</text>
        <dbReference type="Rhea" id="RHEA:17089"/>
        <dbReference type="ChEBI" id="CHEBI:15361"/>
        <dbReference type="ChEBI" id="CHEBI:57569"/>
        <dbReference type="ChEBI" id="CHEBI:59776"/>
        <dbReference type="EC" id="4.1.2.14"/>
    </reaction>
</comment>
<dbReference type="CDD" id="cd00452">
    <property type="entry name" value="KDPG_aldolase"/>
    <property type="match status" value="1"/>
</dbReference>
<dbReference type="EC" id="4.1.2.14" evidence="5"/>
<gene>
    <name evidence="9" type="ORF">GM51_15635</name>
</gene>
<comment type="subunit">
    <text evidence="4">Homotrimer.</text>
</comment>
<dbReference type="EMBL" id="JNSL01000124">
    <property type="protein sequence ID" value="KGA15134.1"/>
    <property type="molecule type" value="Genomic_DNA"/>
</dbReference>
<evidence type="ECO:0000256" key="5">
    <source>
        <dbReference type="ARBA" id="ARBA00013063"/>
    </source>
</evidence>
<evidence type="ECO:0000256" key="4">
    <source>
        <dbReference type="ARBA" id="ARBA00011233"/>
    </source>
</evidence>
<keyword evidence="8" id="KW-0119">Carbohydrate metabolism</keyword>
<dbReference type="PANTHER" id="PTHR30246:SF1">
    <property type="entry name" value="2-DEHYDRO-3-DEOXY-6-PHOSPHOGALACTONATE ALDOLASE-RELATED"/>
    <property type="match status" value="1"/>
</dbReference>
<dbReference type="PROSITE" id="PS00159">
    <property type="entry name" value="ALDOLASE_KDPG_KHG_1"/>
    <property type="match status" value="1"/>
</dbReference>
<comment type="pathway">
    <text evidence="2">Carbohydrate acid metabolism; 2-dehydro-3-deoxy-D-gluconate degradation; D-glyceraldehyde 3-phosphate and pyruvate from 2-dehydro-3-deoxy-D-gluconate: step 2/2.</text>
</comment>
<sequence>MSTHTGSPITSINQIAPLRIIPVLTINEVKHVDAIATAVLECGIQNVEVTLRTDVSLAAIEAFAQYPNLVVGAGSVKNSGDLSRAVDAGATFAVSPGYLKEIGEMAKKLNVFYLPGVATSTEIMRALSDGFNLLKFFPAEQLGGVQMLKAIAPVFPSVQFIPTGGINGENIDTYLAHPSVVAVGGSWMLGNTVDLNDKVAVNLAVSTALKKISSSK</sequence>
<dbReference type="InterPro" id="IPR031338">
    <property type="entry name" value="KDPG/KHG_AS_2"/>
</dbReference>
<evidence type="ECO:0000313" key="9">
    <source>
        <dbReference type="EMBL" id="KGA15134.1"/>
    </source>
</evidence>
<dbReference type="Pfam" id="PF01081">
    <property type="entry name" value="Aldolase"/>
    <property type="match status" value="1"/>
</dbReference>
<dbReference type="AlphaFoldDB" id="A0A094PZD7"/>
<dbReference type="Gene3D" id="3.20.20.70">
    <property type="entry name" value="Aldolase class I"/>
    <property type="match status" value="1"/>
</dbReference>
<organism evidence="9">
    <name type="scientific">freshwater metagenome</name>
    <dbReference type="NCBI Taxonomy" id="449393"/>
    <lineage>
        <taxon>unclassified sequences</taxon>
        <taxon>metagenomes</taxon>
        <taxon>ecological metagenomes</taxon>
    </lineage>
</organism>
<dbReference type="PROSITE" id="PS00160">
    <property type="entry name" value="ALDOLASE_KDPG_KHG_2"/>
    <property type="match status" value="1"/>
</dbReference>
<evidence type="ECO:0000256" key="2">
    <source>
        <dbReference type="ARBA" id="ARBA00004736"/>
    </source>
</evidence>
<dbReference type="GO" id="GO:0008675">
    <property type="term" value="F:2-dehydro-3-deoxy-phosphogluconate aldolase activity"/>
    <property type="evidence" value="ECO:0007669"/>
    <property type="project" value="UniProtKB-EC"/>
</dbReference>
<reference evidence="9" key="1">
    <citation type="submission" date="2014-06" db="EMBL/GenBank/DDBJ databases">
        <title>Key roles for freshwater Actinobacteria revealed by deep metagenomic sequencing.</title>
        <authorList>
            <person name="Ghai R."/>
            <person name="Mizuno C.M."/>
            <person name="Picazo A."/>
            <person name="Camacho A."/>
            <person name="Rodriguez-Valera F."/>
        </authorList>
    </citation>
    <scope>NUCLEOTIDE SEQUENCE</scope>
</reference>
<proteinExistence type="inferred from homology"/>
<evidence type="ECO:0000256" key="3">
    <source>
        <dbReference type="ARBA" id="ARBA00006906"/>
    </source>
</evidence>
<accession>A0A094PZD7</accession>
<keyword evidence="6" id="KW-0456">Lyase</keyword>
<evidence type="ECO:0000256" key="7">
    <source>
        <dbReference type="ARBA" id="ARBA00023270"/>
    </source>
</evidence>
<evidence type="ECO:0000256" key="6">
    <source>
        <dbReference type="ARBA" id="ARBA00023239"/>
    </source>
</evidence>
<comment type="similarity">
    <text evidence="3">Belongs to the KHG/KDPG aldolase family.</text>
</comment>
<dbReference type="InterPro" id="IPR031337">
    <property type="entry name" value="KDPG/KHG_AS_1"/>
</dbReference>
<evidence type="ECO:0000256" key="1">
    <source>
        <dbReference type="ARBA" id="ARBA00000654"/>
    </source>
</evidence>
<keyword evidence="7" id="KW-0704">Schiff base</keyword>
<comment type="caution">
    <text evidence="9">The sequence shown here is derived from an EMBL/GenBank/DDBJ whole genome shotgun (WGS) entry which is preliminary data.</text>
</comment>
<evidence type="ECO:0000256" key="8">
    <source>
        <dbReference type="ARBA" id="ARBA00023277"/>
    </source>
</evidence>